<feature type="region of interest" description="Disordered" evidence="1">
    <location>
        <begin position="23"/>
        <end position="42"/>
    </location>
</feature>
<evidence type="ECO:0000313" key="5">
    <source>
        <dbReference type="Proteomes" id="UP001175228"/>
    </source>
</evidence>
<evidence type="ECO:0000256" key="3">
    <source>
        <dbReference type="SAM" id="SignalP"/>
    </source>
</evidence>
<dbReference type="EMBL" id="JAUEPU010000028">
    <property type="protein sequence ID" value="KAK0492726.1"/>
    <property type="molecule type" value="Genomic_DNA"/>
</dbReference>
<feature type="transmembrane region" description="Helical" evidence="2">
    <location>
        <begin position="84"/>
        <end position="104"/>
    </location>
</feature>
<accession>A0AA39PZQ6</accession>
<organism evidence="4 5">
    <name type="scientific">Armillaria luteobubalina</name>
    <dbReference type="NCBI Taxonomy" id="153913"/>
    <lineage>
        <taxon>Eukaryota</taxon>
        <taxon>Fungi</taxon>
        <taxon>Dikarya</taxon>
        <taxon>Basidiomycota</taxon>
        <taxon>Agaricomycotina</taxon>
        <taxon>Agaricomycetes</taxon>
        <taxon>Agaricomycetidae</taxon>
        <taxon>Agaricales</taxon>
        <taxon>Marasmiineae</taxon>
        <taxon>Physalacriaceae</taxon>
        <taxon>Armillaria</taxon>
    </lineage>
</organism>
<feature type="signal peptide" evidence="3">
    <location>
        <begin position="1"/>
        <end position="17"/>
    </location>
</feature>
<keyword evidence="2" id="KW-1133">Transmembrane helix</keyword>
<sequence>MDCLVLILTLVHTAAIANPIAKGGGKGNSKSSGKSSGTQSVTINSITPSATTNAVYYGNNGRCYRDYLHVVEIPCPHHRLSKGAIAGITGGCILAVLLILAYYFREKIMEFIKRKRRVREPEDSAMEPLNKMDS</sequence>
<reference evidence="4" key="1">
    <citation type="submission" date="2023-06" db="EMBL/GenBank/DDBJ databases">
        <authorList>
            <consortium name="Lawrence Berkeley National Laboratory"/>
            <person name="Ahrendt S."/>
            <person name="Sahu N."/>
            <person name="Indic B."/>
            <person name="Wong-Bajracharya J."/>
            <person name="Merenyi Z."/>
            <person name="Ke H.-M."/>
            <person name="Monk M."/>
            <person name="Kocsube S."/>
            <person name="Drula E."/>
            <person name="Lipzen A."/>
            <person name="Balint B."/>
            <person name="Henrissat B."/>
            <person name="Andreopoulos B."/>
            <person name="Martin F.M."/>
            <person name="Harder C.B."/>
            <person name="Rigling D."/>
            <person name="Ford K.L."/>
            <person name="Foster G.D."/>
            <person name="Pangilinan J."/>
            <person name="Papanicolaou A."/>
            <person name="Barry K."/>
            <person name="LaButti K."/>
            <person name="Viragh M."/>
            <person name="Koriabine M."/>
            <person name="Yan M."/>
            <person name="Riley R."/>
            <person name="Champramary S."/>
            <person name="Plett K.L."/>
            <person name="Tsai I.J."/>
            <person name="Slot J."/>
            <person name="Sipos G."/>
            <person name="Plett J."/>
            <person name="Nagy L.G."/>
            <person name="Grigoriev I.V."/>
        </authorList>
    </citation>
    <scope>NUCLEOTIDE SEQUENCE</scope>
    <source>
        <strain evidence="4">HWK02</strain>
    </source>
</reference>
<keyword evidence="3" id="KW-0732">Signal</keyword>
<gene>
    <name evidence="4" type="ORF">EDD18DRAFT_1357576</name>
</gene>
<protein>
    <submittedName>
        <fullName evidence="4">Uncharacterized protein</fullName>
    </submittedName>
</protein>
<evidence type="ECO:0000313" key="4">
    <source>
        <dbReference type="EMBL" id="KAK0492726.1"/>
    </source>
</evidence>
<comment type="caution">
    <text evidence="4">The sequence shown here is derived from an EMBL/GenBank/DDBJ whole genome shotgun (WGS) entry which is preliminary data.</text>
</comment>
<proteinExistence type="predicted"/>
<evidence type="ECO:0000256" key="1">
    <source>
        <dbReference type="SAM" id="MobiDB-lite"/>
    </source>
</evidence>
<feature type="chain" id="PRO_5041407522" evidence="3">
    <location>
        <begin position="18"/>
        <end position="134"/>
    </location>
</feature>
<dbReference type="Proteomes" id="UP001175228">
    <property type="component" value="Unassembled WGS sequence"/>
</dbReference>
<name>A0AA39PZQ6_9AGAR</name>
<dbReference type="AlphaFoldDB" id="A0AA39PZQ6"/>
<feature type="compositionally biased region" description="Low complexity" evidence="1">
    <location>
        <begin position="28"/>
        <end position="37"/>
    </location>
</feature>
<keyword evidence="2" id="KW-0472">Membrane</keyword>
<keyword evidence="5" id="KW-1185">Reference proteome</keyword>
<evidence type="ECO:0000256" key="2">
    <source>
        <dbReference type="SAM" id="Phobius"/>
    </source>
</evidence>
<keyword evidence="2" id="KW-0812">Transmembrane</keyword>